<dbReference type="RefSeq" id="WP_023842751.1">
    <property type="nucleotide sequence ID" value="NC_022995.1"/>
</dbReference>
<organism evidence="1">
    <name type="scientific">Burkholderia sp. M701</name>
    <dbReference type="NCBI Taxonomy" id="326454"/>
    <lineage>
        <taxon>Bacteria</taxon>
        <taxon>Pseudomonadati</taxon>
        <taxon>Pseudomonadota</taxon>
        <taxon>Betaproteobacteria</taxon>
        <taxon>Burkholderiales</taxon>
        <taxon>Burkholderiaceae</taxon>
        <taxon>Burkholderia</taxon>
    </lineage>
</organism>
<keyword evidence="1" id="KW-0614">Plasmid</keyword>
<dbReference type="EMBL" id="AB853026">
    <property type="protein sequence ID" value="BAO19210.1"/>
    <property type="molecule type" value="Genomic_DNA"/>
</dbReference>
<name>V5YNP1_9BURK</name>
<geneLocation type="plasmid" evidence="1">
    <name>pM7012</name>
</geneLocation>
<protein>
    <submittedName>
        <fullName evidence="1">Uncharacterized protein</fullName>
    </submittedName>
</protein>
<proteinExistence type="predicted"/>
<accession>V5YNP1</accession>
<sequence>MTNLVKSMYDPEVLADLAFSEYDFGTGVTVTDSGGWEYTTPGFERTRKVYVETEREDDGPAPRSVLTFTVRFSRSNGSLAEAYAIDEKGNIWGHLPRALDALAASAQSQRSNGKDAVSLMRFRVERLQEVGDFQRISNAVHDCLKSFSASVPEEALEVLIGVLGSIAGRLRGGLDRPTIDEVKASIASSNEFVKEHNAVCPARLKLSLIDITAFPDEALEAIIAGDRLDPAAYLSARCGDAWGECVAFPRSAWCHEAGEGATQLGYWQWVVHQAEERKISLHALTLTQSQG</sequence>
<dbReference type="AlphaFoldDB" id="V5YNP1"/>
<reference evidence="1" key="1">
    <citation type="journal article" date="2014" name="Microbiology">
        <title>A 2,4-dichlorophenoxyacetic acid degradation plasmid pM7012 discloses distribution of an unclassified megaplasmid group across bacterial species.</title>
        <authorList>
            <person name="Sakai Y."/>
            <person name="Ogawa N."/>
            <person name="Shimomura Y."/>
            <person name="Fujii T."/>
        </authorList>
    </citation>
    <scope>NUCLEOTIDE SEQUENCE</scope>
    <source>
        <strain evidence="1">M701</strain>
    </source>
</reference>
<evidence type="ECO:0000313" key="1">
    <source>
        <dbReference type="EMBL" id="BAO19210.1"/>
    </source>
</evidence>
<reference evidence="1" key="2">
    <citation type="submission" date="2024-06" db="EMBL/GenBank/DDBJ databases">
        <authorList>
            <person name="Sakai Y."/>
            <person name="Fujii T."/>
        </authorList>
    </citation>
    <scope>NUCLEOTIDE SEQUENCE</scope>
    <source>
        <strain evidence="1">M701</strain>
        <plasmid evidence="1">pM7012</plasmid>
    </source>
</reference>